<evidence type="ECO:0000313" key="13">
    <source>
        <dbReference type="Proteomes" id="UP001161160"/>
    </source>
</evidence>
<dbReference type="SMART" id="SM00387">
    <property type="entry name" value="HATPase_c"/>
    <property type="match status" value="1"/>
</dbReference>
<dbReference type="InterPro" id="IPR005467">
    <property type="entry name" value="His_kinase_dom"/>
</dbReference>
<organism evidence="12 13">
    <name type="scientific">Polynucleobacter sphagniphilus</name>
    <dbReference type="NCBI Taxonomy" id="1743169"/>
    <lineage>
        <taxon>Bacteria</taxon>
        <taxon>Pseudomonadati</taxon>
        <taxon>Pseudomonadota</taxon>
        <taxon>Betaproteobacteria</taxon>
        <taxon>Burkholderiales</taxon>
        <taxon>Burkholderiaceae</taxon>
        <taxon>Polynucleobacter</taxon>
    </lineage>
</organism>
<dbReference type="InterPro" id="IPR036097">
    <property type="entry name" value="HisK_dim/P_sf"/>
</dbReference>
<keyword evidence="7 12" id="KW-0418">Kinase</keyword>
<evidence type="ECO:0000256" key="3">
    <source>
        <dbReference type="ARBA" id="ARBA00012438"/>
    </source>
</evidence>
<dbReference type="GO" id="GO:0000155">
    <property type="term" value="F:phosphorelay sensor kinase activity"/>
    <property type="evidence" value="ECO:0007669"/>
    <property type="project" value="InterPro"/>
</dbReference>
<evidence type="ECO:0000256" key="1">
    <source>
        <dbReference type="ARBA" id="ARBA00000085"/>
    </source>
</evidence>
<dbReference type="Gene3D" id="3.30.565.10">
    <property type="entry name" value="Histidine kinase-like ATPase, C-terminal domain"/>
    <property type="match status" value="1"/>
</dbReference>
<keyword evidence="13" id="KW-1185">Reference proteome</keyword>
<dbReference type="SMART" id="SM00388">
    <property type="entry name" value="HisKA"/>
    <property type="match status" value="1"/>
</dbReference>
<dbReference type="InterPro" id="IPR003661">
    <property type="entry name" value="HisK_dim/P_dom"/>
</dbReference>
<gene>
    <name evidence="12" type="ORF">M2127_002305</name>
</gene>
<evidence type="ECO:0000256" key="6">
    <source>
        <dbReference type="ARBA" id="ARBA00022692"/>
    </source>
</evidence>
<evidence type="ECO:0000259" key="11">
    <source>
        <dbReference type="PROSITE" id="PS50109"/>
    </source>
</evidence>
<keyword evidence="9 10" id="KW-0472">Membrane</keyword>
<feature type="transmembrane region" description="Helical" evidence="10">
    <location>
        <begin position="61"/>
        <end position="80"/>
    </location>
</feature>
<reference evidence="12" key="1">
    <citation type="submission" date="2023-04" db="EMBL/GenBank/DDBJ databases">
        <title>Genome Encyclopedia of Bacteria and Archaea VI: Functional Genomics of Type Strains.</title>
        <authorList>
            <person name="Whitman W."/>
        </authorList>
    </citation>
    <scope>NUCLEOTIDE SEQUENCE</scope>
    <source>
        <strain evidence="12">Enz.4-51</strain>
    </source>
</reference>
<dbReference type="GO" id="GO:0016036">
    <property type="term" value="P:cellular response to phosphate starvation"/>
    <property type="evidence" value="ECO:0007669"/>
    <property type="project" value="TreeGrafter"/>
</dbReference>
<evidence type="ECO:0000256" key="10">
    <source>
        <dbReference type="SAM" id="Phobius"/>
    </source>
</evidence>
<keyword evidence="5" id="KW-0808">Transferase</keyword>
<name>A0AA43MAE8_9BURK</name>
<evidence type="ECO:0000256" key="4">
    <source>
        <dbReference type="ARBA" id="ARBA00022475"/>
    </source>
</evidence>
<feature type="transmembrane region" description="Helical" evidence="10">
    <location>
        <begin position="25"/>
        <end position="49"/>
    </location>
</feature>
<dbReference type="CDD" id="cd00075">
    <property type="entry name" value="HATPase"/>
    <property type="match status" value="1"/>
</dbReference>
<dbReference type="PANTHER" id="PTHR45453">
    <property type="entry name" value="PHOSPHATE REGULON SENSOR PROTEIN PHOR"/>
    <property type="match status" value="1"/>
</dbReference>
<dbReference type="PANTHER" id="PTHR45453:SF2">
    <property type="entry name" value="HISTIDINE KINASE"/>
    <property type="match status" value="1"/>
</dbReference>
<keyword evidence="8 10" id="KW-1133">Transmembrane helix</keyword>
<keyword evidence="6 10" id="KW-0812">Transmembrane</keyword>
<dbReference type="SUPFAM" id="SSF55874">
    <property type="entry name" value="ATPase domain of HSP90 chaperone/DNA topoisomerase II/histidine kinase"/>
    <property type="match status" value="1"/>
</dbReference>
<dbReference type="Pfam" id="PF02518">
    <property type="entry name" value="HATPase_c"/>
    <property type="match status" value="1"/>
</dbReference>
<dbReference type="Gene3D" id="1.10.287.130">
    <property type="match status" value="1"/>
</dbReference>
<dbReference type="AlphaFoldDB" id="A0AA43MAE8"/>
<dbReference type="CDD" id="cd00082">
    <property type="entry name" value="HisKA"/>
    <property type="match status" value="1"/>
</dbReference>
<evidence type="ECO:0000256" key="7">
    <source>
        <dbReference type="ARBA" id="ARBA00022777"/>
    </source>
</evidence>
<evidence type="ECO:0000256" key="2">
    <source>
        <dbReference type="ARBA" id="ARBA00004651"/>
    </source>
</evidence>
<dbReference type="Pfam" id="PF00512">
    <property type="entry name" value="HisKA"/>
    <property type="match status" value="1"/>
</dbReference>
<keyword evidence="4" id="KW-1003">Cell membrane</keyword>
<evidence type="ECO:0000256" key="5">
    <source>
        <dbReference type="ARBA" id="ARBA00022679"/>
    </source>
</evidence>
<comment type="catalytic activity">
    <reaction evidence="1">
        <text>ATP + protein L-histidine = ADP + protein N-phospho-L-histidine.</text>
        <dbReference type="EC" id="2.7.13.3"/>
    </reaction>
</comment>
<feature type="domain" description="Histidine kinase" evidence="11">
    <location>
        <begin position="119"/>
        <end position="330"/>
    </location>
</feature>
<dbReference type="RefSeq" id="WP_280757139.1">
    <property type="nucleotide sequence ID" value="NZ_JARXYA010000025.1"/>
</dbReference>
<evidence type="ECO:0000313" key="12">
    <source>
        <dbReference type="EMBL" id="MDH6504975.1"/>
    </source>
</evidence>
<comment type="caution">
    <text evidence="12">The sequence shown here is derived from an EMBL/GenBank/DDBJ whole genome shotgun (WGS) entry which is preliminary data.</text>
</comment>
<comment type="subcellular location">
    <subcellularLocation>
        <location evidence="2">Cell membrane</location>
        <topology evidence="2">Multi-pass membrane protein</topology>
    </subcellularLocation>
</comment>
<protein>
    <recommendedName>
        <fullName evidence="3">histidine kinase</fullName>
        <ecNumber evidence="3">2.7.13.3</ecNumber>
    </recommendedName>
</protein>
<evidence type="ECO:0000256" key="8">
    <source>
        <dbReference type="ARBA" id="ARBA00022989"/>
    </source>
</evidence>
<sequence length="330" mass="37035">MLIGILIAPVAQIIAITKTPHIEKSFQIVLIAGFCISIVLILLAVIAVLFPLQGYTQTPVYLARITDFVSPLVMLSIIVYQNRLVRKELVEVKSALTETRLRSEFETKLLKERTTLIDMLAHELKNPLASISLAVDTLGQSINTSNPNDRQRLRNINQSILNMDAIIERCSLMNLIDQKTFPLRLEEVNIKGMLSALIENRQGKQAVDFNVDDHLSIRSDPQFLQIILSNLIENGLKYSPAKTTLKVMAEELTGNTEPRICISITNTIHPGLAPDPKSVFERFYRHPLAQETRGSGLGLFICKELCTALNGTIEYRYIANEITFLVKLPK</sequence>
<dbReference type="EMBL" id="JARXYA010000025">
    <property type="protein sequence ID" value="MDH6504975.1"/>
    <property type="molecule type" value="Genomic_DNA"/>
</dbReference>
<dbReference type="InterPro" id="IPR036890">
    <property type="entry name" value="HATPase_C_sf"/>
</dbReference>
<dbReference type="EC" id="2.7.13.3" evidence="3"/>
<dbReference type="SUPFAM" id="SSF47384">
    <property type="entry name" value="Homodimeric domain of signal transducing histidine kinase"/>
    <property type="match status" value="1"/>
</dbReference>
<dbReference type="GO" id="GO:0004721">
    <property type="term" value="F:phosphoprotein phosphatase activity"/>
    <property type="evidence" value="ECO:0007669"/>
    <property type="project" value="TreeGrafter"/>
</dbReference>
<dbReference type="Proteomes" id="UP001161160">
    <property type="component" value="Unassembled WGS sequence"/>
</dbReference>
<dbReference type="GO" id="GO:0005886">
    <property type="term" value="C:plasma membrane"/>
    <property type="evidence" value="ECO:0007669"/>
    <property type="project" value="UniProtKB-SubCell"/>
</dbReference>
<dbReference type="InterPro" id="IPR003594">
    <property type="entry name" value="HATPase_dom"/>
</dbReference>
<accession>A0AA43MAE8</accession>
<dbReference type="PROSITE" id="PS50109">
    <property type="entry name" value="HIS_KIN"/>
    <property type="match status" value="1"/>
</dbReference>
<proteinExistence type="predicted"/>
<evidence type="ECO:0000256" key="9">
    <source>
        <dbReference type="ARBA" id="ARBA00023136"/>
    </source>
</evidence>
<dbReference type="InterPro" id="IPR050351">
    <property type="entry name" value="BphY/WalK/GraS-like"/>
</dbReference>